<evidence type="ECO:0000259" key="4">
    <source>
        <dbReference type="PROSITE" id="PS50172"/>
    </source>
</evidence>
<evidence type="ECO:0000313" key="5">
    <source>
        <dbReference type="EMBL" id="GAA1494935.1"/>
    </source>
</evidence>
<dbReference type="SUPFAM" id="SSF158682">
    <property type="entry name" value="TerB-like"/>
    <property type="match status" value="1"/>
</dbReference>
<feature type="domain" description="BRCT" evidence="4">
    <location>
        <begin position="342"/>
        <end position="423"/>
    </location>
</feature>
<dbReference type="Pfam" id="PF00533">
    <property type="entry name" value="BRCT"/>
    <property type="match status" value="1"/>
</dbReference>
<evidence type="ECO:0000256" key="3">
    <source>
        <dbReference type="ARBA" id="ARBA00022839"/>
    </source>
</evidence>
<dbReference type="PROSITE" id="PS50172">
    <property type="entry name" value="BRCT"/>
    <property type="match status" value="1"/>
</dbReference>
<dbReference type="Pfam" id="PF00929">
    <property type="entry name" value="RNase_T"/>
    <property type="match status" value="1"/>
</dbReference>
<dbReference type="InterPro" id="IPR013520">
    <property type="entry name" value="Ribonucl_H"/>
</dbReference>
<dbReference type="InterPro" id="IPR029024">
    <property type="entry name" value="TerB-like"/>
</dbReference>
<comment type="caution">
    <text evidence="5">The sequence shown here is derived from an EMBL/GenBank/DDBJ whole genome shotgun (WGS) entry which is preliminary data.</text>
</comment>
<reference evidence="5 6" key="1">
    <citation type="journal article" date="2019" name="Int. J. Syst. Evol. Microbiol.">
        <title>The Global Catalogue of Microorganisms (GCM) 10K type strain sequencing project: providing services to taxonomists for standard genome sequencing and annotation.</title>
        <authorList>
            <consortium name="The Broad Institute Genomics Platform"/>
            <consortium name="The Broad Institute Genome Sequencing Center for Infectious Disease"/>
            <person name="Wu L."/>
            <person name="Ma J."/>
        </authorList>
    </citation>
    <scope>NUCLEOTIDE SEQUENCE [LARGE SCALE GENOMIC DNA]</scope>
    <source>
        <strain evidence="5 6">JCM 12140</strain>
    </source>
</reference>
<dbReference type="SUPFAM" id="SSF52113">
    <property type="entry name" value="BRCT domain"/>
    <property type="match status" value="1"/>
</dbReference>
<dbReference type="NCBIfam" id="TIGR00573">
    <property type="entry name" value="dnaq"/>
    <property type="match status" value="1"/>
</dbReference>
<dbReference type="Proteomes" id="UP001501742">
    <property type="component" value="Unassembled WGS sequence"/>
</dbReference>
<evidence type="ECO:0000256" key="2">
    <source>
        <dbReference type="ARBA" id="ARBA00022801"/>
    </source>
</evidence>
<dbReference type="PANTHER" id="PTHR30231:SF4">
    <property type="entry name" value="PROTEIN NEN2"/>
    <property type="match status" value="1"/>
</dbReference>
<dbReference type="InterPro" id="IPR012337">
    <property type="entry name" value="RNaseH-like_sf"/>
</dbReference>
<gene>
    <name evidence="5" type="ORF">GCM10009627_32810</name>
</gene>
<name>A0ABN1ZH86_9MICO</name>
<dbReference type="SMART" id="SM00479">
    <property type="entry name" value="EXOIII"/>
    <property type="match status" value="1"/>
</dbReference>
<sequence>MHNGYAVIDLETTGLAPSYGHRIIEIGIVHVTPDGEVEQTFETVVNPNRDLGPVHIHRLRGADMDGAPSFADVAGDLADRLQGRVVVAHNASFEARFLHAEFERLGHRSPLKQASSALCTMRLAQEFLPGSGRKLADCCSAYDIDLVDAHEALADAHATARLLGAYIGSSRRDPRWATWGTLADGQRWPGVPRSGRAWTARRRTDATATRTRVDVATDRLPAVGGTAEATLYAAVLDRAVSEDLLAASDADQLAGYAAEFGLDAASRADLHRRYFGDLVEAVWADGVLTIQDHIQLERVARLFGVTDDELEHAVHSRQPARMGARSFSAATQAAPAAVEEEPAIDLGEGSIVTLTGEMRRSRPEIEADLARLGIRSAPNVTKKTAVLIAADVDSLSGKARKARQYGIPIIEEDVLEAALAAAR</sequence>
<dbReference type="InterPro" id="IPR001357">
    <property type="entry name" value="BRCT_dom"/>
</dbReference>
<proteinExistence type="predicted"/>
<dbReference type="InterPro" id="IPR036420">
    <property type="entry name" value="BRCT_dom_sf"/>
</dbReference>
<keyword evidence="6" id="KW-1185">Reference proteome</keyword>
<keyword evidence="1" id="KW-0540">Nuclease</keyword>
<dbReference type="EMBL" id="BAAAJX010000020">
    <property type="protein sequence ID" value="GAA1494935.1"/>
    <property type="molecule type" value="Genomic_DNA"/>
</dbReference>
<evidence type="ECO:0000256" key="1">
    <source>
        <dbReference type="ARBA" id="ARBA00022722"/>
    </source>
</evidence>
<protein>
    <recommendedName>
        <fullName evidence="4">BRCT domain-containing protein</fullName>
    </recommendedName>
</protein>
<dbReference type="PANTHER" id="PTHR30231">
    <property type="entry name" value="DNA POLYMERASE III SUBUNIT EPSILON"/>
    <property type="match status" value="1"/>
</dbReference>
<accession>A0ABN1ZH86</accession>
<dbReference type="Gene3D" id="3.40.50.10190">
    <property type="entry name" value="BRCT domain"/>
    <property type="match status" value="1"/>
</dbReference>
<organism evidence="5 6">
    <name type="scientific">Curtobacterium herbarum</name>
    <dbReference type="NCBI Taxonomy" id="150122"/>
    <lineage>
        <taxon>Bacteria</taxon>
        <taxon>Bacillati</taxon>
        <taxon>Actinomycetota</taxon>
        <taxon>Actinomycetes</taxon>
        <taxon>Micrococcales</taxon>
        <taxon>Microbacteriaceae</taxon>
        <taxon>Curtobacterium</taxon>
    </lineage>
</organism>
<dbReference type="InterPro" id="IPR036397">
    <property type="entry name" value="RNaseH_sf"/>
</dbReference>
<dbReference type="CDD" id="cd06127">
    <property type="entry name" value="DEDDh"/>
    <property type="match status" value="1"/>
</dbReference>
<dbReference type="InterPro" id="IPR006054">
    <property type="entry name" value="DnaQ"/>
</dbReference>
<dbReference type="SUPFAM" id="SSF53098">
    <property type="entry name" value="Ribonuclease H-like"/>
    <property type="match status" value="1"/>
</dbReference>
<keyword evidence="2" id="KW-0378">Hydrolase</keyword>
<dbReference type="RefSeq" id="WP_204608258.1">
    <property type="nucleotide sequence ID" value="NZ_BAAAJX010000020.1"/>
</dbReference>
<keyword evidence="3" id="KW-0269">Exonuclease</keyword>
<dbReference type="Gene3D" id="3.30.420.10">
    <property type="entry name" value="Ribonuclease H-like superfamily/Ribonuclease H"/>
    <property type="match status" value="1"/>
</dbReference>
<evidence type="ECO:0000313" key="6">
    <source>
        <dbReference type="Proteomes" id="UP001501742"/>
    </source>
</evidence>